<evidence type="ECO:0000256" key="8">
    <source>
        <dbReference type="ARBA" id="ARBA00022562"/>
    </source>
</evidence>
<comment type="cofactor">
    <cofactor evidence="1">
        <name>Mg(2+)</name>
        <dbReference type="ChEBI" id="CHEBI:18420"/>
    </cofactor>
</comment>
<evidence type="ECO:0000256" key="14">
    <source>
        <dbReference type="ARBA" id="ARBA00022801"/>
    </source>
</evidence>
<feature type="region of interest" description="Disordered" evidence="28">
    <location>
        <begin position="724"/>
        <end position="744"/>
    </location>
</feature>
<dbReference type="Gene3D" id="3.40.1310.20">
    <property type="match status" value="1"/>
</dbReference>
<evidence type="ECO:0000256" key="1">
    <source>
        <dbReference type="ARBA" id="ARBA00001946"/>
    </source>
</evidence>
<evidence type="ECO:0000256" key="11">
    <source>
        <dbReference type="ARBA" id="ARBA00022723"/>
    </source>
</evidence>
<evidence type="ECO:0000256" key="5">
    <source>
        <dbReference type="ARBA" id="ARBA00011717"/>
    </source>
</evidence>
<dbReference type="InterPro" id="IPR049901">
    <property type="entry name" value="PV_NS1-NUC"/>
</dbReference>
<evidence type="ECO:0000256" key="9">
    <source>
        <dbReference type="ARBA" id="ARBA00022705"/>
    </source>
</evidence>
<keyword evidence="9 27" id="KW-0235">DNA replication</keyword>
<evidence type="ECO:0000256" key="17">
    <source>
        <dbReference type="ARBA" id="ARBA00022842"/>
    </source>
</evidence>
<feature type="region of interest" description="Disordered" evidence="28">
    <location>
        <begin position="774"/>
        <end position="793"/>
    </location>
</feature>
<keyword evidence="20 27" id="KW-0190">Covalent protein-DNA linkage</keyword>
<keyword evidence="11" id="KW-0479">Metal-binding</keyword>
<dbReference type="InterPro" id="IPR014015">
    <property type="entry name" value="Helicase_SF3_DNA-vir"/>
</dbReference>
<keyword evidence="22" id="KW-0804">Transcription</keyword>
<keyword evidence="17" id="KW-0460">Magnesium</keyword>
<evidence type="ECO:0000256" key="20">
    <source>
        <dbReference type="ARBA" id="ARBA00023124"/>
    </source>
</evidence>
<evidence type="ECO:0000256" key="15">
    <source>
        <dbReference type="ARBA" id="ARBA00022806"/>
    </source>
</evidence>
<feature type="region of interest" description="Disordered" evidence="28">
    <location>
        <begin position="675"/>
        <end position="694"/>
    </location>
</feature>
<accession>A0A8F7CG44</accession>
<feature type="domain" description="PV NS1-Nuc" evidence="30">
    <location>
        <begin position="14"/>
        <end position="278"/>
    </location>
</feature>
<dbReference type="EC" id="3.6.4.12" evidence="6"/>
<dbReference type="Pfam" id="PF22419">
    <property type="entry name" value="HBoV_NS1-like_N"/>
    <property type="match status" value="1"/>
</dbReference>
<feature type="compositionally biased region" description="Polar residues" evidence="28">
    <location>
        <begin position="783"/>
        <end position="793"/>
    </location>
</feature>
<dbReference type="GO" id="GO:0004519">
    <property type="term" value="F:endonuclease activity"/>
    <property type="evidence" value="ECO:0007669"/>
    <property type="project" value="UniProtKB-UniRule"/>
</dbReference>
<protein>
    <recommendedName>
        <fullName evidence="7">Initiator protein NS1</fullName>
        <ecNumber evidence="6">3.6.4.12</ecNumber>
    </recommendedName>
    <alternativeName>
        <fullName evidence="24">Non-structural protein 1</fullName>
    </alternativeName>
    <alternativeName>
        <fullName evidence="25">Non-structural protein NS1</fullName>
    </alternativeName>
</protein>
<dbReference type="GO" id="GO:0016787">
    <property type="term" value="F:hydrolase activity"/>
    <property type="evidence" value="ECO:0007669"/>
    <property type="project" value="UniProtKB-KW"/>
</dbReference>
<evidence type="ECO:0000256" key="18">
    <source>
        <dbReference type="ARBA" id="ARBA00023015"/>
    </source>
</evidence>
<comment type="similarity">
    <text evidence="4">Belongs to the parvoviruses initiator protein NS1 family.</text>
</comment>
<evidence type="ECO:0000256" key="3">
    <source>
        <dbReference type="ARBA" id="ARBA00004147"/>
    </source>
</evidence>
<feature type="short sequence motif" description="RCR-3" evidence="27">
    <location>
        <begin position="218"/>
        <end position="222"/>
    </location>
</feature>
<feature type="active site" description="For nuclease activity" evidence="27">
    <location>
        <position position="218"/>
    </location>
</feature>
<sequence length="793" mass="89046">MALALAGVDDIIHFARPAYTYVLKFPYAEWRRDEARLQSALGYPHHDLLKDSTPFLTMPGQDSPAEQASFLESKGPQYGYALLLARTAHAAAYSIFSQKQGKYPPAASIYVQCELGIKYLHVHVVMGGDGLNRYNAKATCSNLAYKWLDNIQSQLEINVKTGHNTDLDMCNSLIGCVYQAKRECFDMKTEICTILQYKCRNGEMYACRVDPIEFICNYLLCKNLKFFSMVDPDRATPFVSHFACSGKTYAATFVNGKWVLPQVRKQWLNYLRDSVCQKADPVFSGDMFENLPKVPRATWSADVSSNKSKITKKETLMIDCIDRCEKNHLLTYEDLVNECSDLVIMLGSQPGGTKLIETLLQMVHIKICQKYTALSYVLSRYSSIELLPENKAIQLLIFQGYNPWQVGHWLCCVLHKTAGKQNTVCFFGPASTGKTNFAKAIVNAVKLYGCVNHQNKNFVFNDCASKLVNWWEECLMHNDWVEQAKCLLGGTEFRIDRKHKDSQLLPQTPVVISTNHDVYTVVGGNTTTMVHAKPLRERIVQFNFMKQLSSTFGEIDPMDVVALLQACSSRFDASLDSFYAQWQLQCTPNDFPLASFCDGHSQDFVLHEVGFCDTCGGYAPLETTDRSQPLPARPASSGKSLLSTCILPYMFHFPCAVLDSVLLLVSGVKRRLDFDPDPAPSTSTAPPAKRHSKVRRPVFHDDWCSQPVDRLDRIRYEKFVESVVGASDESPSEPESESTGLTPSEWGEMLGVVCKSLEEEPIVLHCFEDIASLSETEDDSDGGLQSTPRQNKD</sequence>
<feature type="domain" description="SF3 helicase" evidence="29">
    <location>
        <begin position="402"/>
        <end position="557"/>
    </location>
</feature>
<evidence type="ECO:0000256" key="12">
    <source>
        <dbReference type="ARBA" id="ARBA00022741"/>
    </source>
</evidence>
<evidence type="ECO:0000259" key="29">
    <source>
        <dbReference type="PROSITE" id="PS51206"/>
    </source>
</evidence>
<dbReference type="GO" id="GO:0046872">
    <property type="term" value="F:metal ion binding"/>
    <property type="evidence" value="ECO:0007669"/>
    <property type="project" value="UniProtKB-KW"/>
</dbReference>
<reference evidence="31" key="1">
    <citation type="submission" date="2021-04" db="EMBL/GenBank/DDBJ databases">
        <title>Bocavirus in dogs reveals enteral and parenteral infections complicated with encephalopathy.</title>
        <authorList>
            <person name="Piewbang C."/>
            <person name="Techangamsuwan S."/>
        </authorList>
    </citation>
    <scope>NUCLEOTIDE SEQUENCE</scope>
    <source>
        <strain evidence="31">008CP4-TH2021</strain>
    </source>
</reference>
<evidence type="ECO:0000259" key="30">
    <source>
        <dbReference type="PROSITE" id="PS52022"/>
    </source>
</evidence>
<dbReference type="Pfam" id="PF01057">
    <property type="entry name" value="Parvo_NS1"/>
    <property type="match status" value="1"/>
</dbReference>
<evidence type="ECO:0000256" key="25">
    <source>
        <dbReference type="ARBA" id="ARBA00032999"/>
    </source>
</evidence>
<evidence type="ECO:0000256" key="28">
    <source>
        <dbReference type="SAM" id="MobiDB-lite"/>
    </source>
</evidence>
<dbReference type="GO" id="GO:0039693">
    <property type="term" value="P:viral DNA genome replication"/>
    <property type="evidence" value="ECO:0007669"/>
    <property type="project" value="UniProtKB-KW"/>
</dbReference>
<keyword evidence="21 27" id="KW-0238">DNA-binding</keyword>
<evidence type="ECO:0000256" key="22">
    <source>
        <dbReference type="ARBA" id="ARBA00023163"/>
    </source>
</evidence>
<comment type="subunit">
    <text evidence="5">Homooligomer; when bound to DNA.</text>
</comment>
<dbReference type="GO" id="GO:0006260">
    <property type="term" value="P:DNA replication"/>
    <property type="evidence" value="ECO:0007669"/>
    <property type="project" value="UniProtKB-UniRule"/>
</dbReference>
<keyword evidence="15" id="KW-0347">Helicase</keyword>
<proteinExistence type="inferred from homology"/>
<dbReference type="EMBL" id="MW922650">
    <property type="protein sequence ID" value="QXU65810.1"/>
    <property type="molecule type" value="Genomic_DNA"/>
</dbReference>
<dbReference type="Gene3D" id="3.40.50.300">
    <property type="entry name" value="P-loop containing nucleotide triphosphate hydrolases"/>
    <property type="match status" value="1"/>
</dbReference>
<keyword evidence="23" id="KW-0511">Multifunctional enzyme</keyword>
<dbReference type="PROSITE" id="PS51206">
    <property type="entry name" value="SF3_HELICASE_1"/>
    <property type="match status" value="1"/>
</dbReference>
<name>A0A8F7CG44_9VIRU</name>
<keyword evidence="12 27" id="KW-0547">Nucleotide-binding</keyword>
<keyword evidence="19" id="KW-1194">Viral DNA replication</keyword>
<evidence type="ECO:0000256" key="13">
    <source>
        <dbReference type="ARBA" id="ARBA00022759"/>
    </source>
</evidence>
<evidence type="ECO:0000256" key="10">
    <source>
        <dbReference type="ARBA" id="ARBA00022722"/>
    </source>
</evidence>
<dbReference type="InterPro" id="IPR027417">
    <property type="entry name" value="P-loop_NTPase"/>
</dbReference>
<comment type="function">
    <text evidence="2">Multifunctional protein which displays endonuclease and helicase activities required for initiating and directing viral DNA replication. Also plays a role in viral packaging and transactivation of several promoters. Binds site-specifically to 2-3 approximate tandem copies within the origins of replication (Ori), unwinds this hairpin region and nicks one DNA strand thereby initiating the rolling circle replication (RCR). Becomes covalently attached to the 5' end of the nick and provides a 3'OH for priming DNA synthesis. The helicase activity unwinds DNA in a 3'-5' direction on the longer strand. Participates in the transcriptional regulation of several promoters.</text>
</comment>
<keyword evidence="8 27" id="KW-1048">Host nucleus</keyword>
<comment type="catalytic activity">
    <reaction evidence="26">
        <text>ATP + H2O = ADP + phosphate + H(+)</text>
        <dbReference type="Rhea" id="RHEA:13065"/>
        <dbReference type="ChEBI" id="CHEBI:15377"/>
        <dbReference type="ChEBI" id="CHEBI:15378"/>
        <dbReference type="ChEBI" id="CHEBI:30616"/>
        <dbReference type="ChEBI" id="CHEBI:43474"/>
        <dbReference type="ChEBI" id="CHEBI:456216"/>
        <dbReference type="EC" id="3.6.4.12"/>
    </reaction>
</comment>
<evidence type="ECO:0000256" key="23">
    <source>
        <dbReference type="ARBA" id="ARBA00023268"/>
    </source>
</evidence>
<dbReference type="InterPro" id="IPR054766">
    <property type="entry name" value="BoV_NS1-like_N"/>
</dbReference>
<evidence type="ECO:0000256" key="7">
    <source>
        <dbReference type="ARBA" id="ARBA00020731"/>
    </source>
</evidence>
<evidence type="ECO:0000256" key="21">
    <source>
        <dbReference type="ARBA" id="ARBA00023125"/>
    </source>
</evidence>
<feature type="short sequence motif" description="RCR-2" evidence="27">
    <location>
        <begin position="121"/>
        <end position="123"/>
    </location>
</feature>
<dbReference type="InterPro" id="IPR001257">
    <property type="entry name" value="Parvovirus_NS1_helicase"/>
</dbReference>
<dbReference type="GO" id="GO:0003678">
    <property type="term" value="F:DNA helicase activity"/>
    <property type="evidence" value="ECO:0007669"/>
    <property type="project" value="UniProtKB-EC"/>
</dbReference>
<evidence type="ECO:0000256" key="4">
    <source>
        <dbReference type="ARBA" id="ARBA00009826"/>
    </source>
</evidence>
<evidence type="ECO:0000256" key="26">
    <source>
        <dbReference type="ARBA" id="ARBA00047995"/>
    </source>
</evidence>
<dbReference type="GO" id="GO:0005524">
    <property type="term" value="F:ATP binding"/>
    <property type="evidence" value="ECO:0007669"/>
    <property type="project" value="UniProtKB-KW"/>
</dbReference>
<keyword evidence="10 27" id="KW-0540">Nuclease</keyword>
<dbReference type="PROSITE" id="PS52022">
    <property type="entry name" value="PV_NS1_NUC"/>
    <property type="match status" value="1"/>
</dbReference>
<keyword evidence="14 27" id="KW-0378">Hydrolase</keyword>
<dbReference type="GO" id="GO:0042025">
    <property type="term" value="C:host cell nucleus"/>
    <property type="evidence" value="ECO:0007669"/>
    <property type="project" value="UniProtKB-SubCell"/>
</dbReference>
<keyword evidence="16" id="KW-0067">ATP-binding</keyword>
<evidence type="ECO:0000256" key="19">
    <source>
        <dbReference type="ARBA" id="ARBA00023109"/>
    </source>
</evidence>
<evidence type="ECO:0000256" key="6">
    <source>
        <dbReference type="ARBA" id="ARBA00012551"/>
    </source>
</evidence>
<evidence type="ECO:0000256" key="2">
    <source>
        <dbReference type="ARBA" id="ARBA00002892"/>
    </source>
</evidence>
<organism evidence="31">
    <name type="scientific">Bocaparvovirus carnivoran2</name>
    <dbReference type="NCBI Taxonomy" id="3052027"/>
    <lineage>
        <taxon>Viruses</taxon>
        <taxon>Monodnaviria</taxon>
        <taxon>Shotokuvirae</taxon>
        <taxon>Cossaviricota</taxon>
        <taxon>Quintoviricetes</taxon>
        <taxon>Piccovirales</taxon>
        <taxon>Parvoviridae</taxon>
        <taxon>Parvovirinae</taxon>
        <taxon>Bocaparvovirus</taxon>
    </lineage>
</organism>
<evidence type="ECO:0000256" key="16">
    <source>
        <dbReference type="ARBA" id="ARBA00022840"/>
    </source>
</evidence>
<evidence type="ECO:0000256" key="24">
    <source>
        <dbReference type="ARBA" id="ARBA00030491"/>
    </source>
</evidence>
<keyword evidence="13 27" id="KW-0255">Endonuclease</keyword>
<evidence type="ECO:0000313" key="31">
    <source>
        <dbReference type="EMBL" id="QXU65810.1"/>
    </source>
</evidence>
<comment type="subcellular location">
    <subcellularLocation>
        <location evidence="3 27">Host nucleus</location>
    </subcellularLocation>
</comment>
<evidence type="ECO:0000256" key="27">
    <source>
        <dbReference type="PROSITE-ProRule" id="PRU01366"/>
    </source>
</evidence>
<dbReference type="GO" id="GO:0003677">
    <property type="term" value="F:DNA binding"/>
    <property type="evidence" value="ECO:0007669"/>
    <property type="project" value="UniProtKB-UniRule"/>
</dbReference>
<dbReference type="SUPFAM" id="SSF52540">
    <property type="entry name" value="P-loop containing nucleoside triphosphate hydrolases"/>
    <property type="match status" value="1"/>
</dbReference>
<keyword evidence="18" id="KW-0805">Transcription regulation</keyword>